<dbReference type="Pfam" id="PF03819">
    <property type="entry name" value="MazG"/>
    <property type="match status" value="1"/>
</dbReference>
<reference evidence="2 3" key="1">
    <citation type="journal article" date="2016" name="Nat. Commun.">
        <title>Thousands of microbial genomes shed light on interconnected biogeochemical processes in an aquifer system.</title>
        <authorList>
            <person name="Anantharaman K."/>
            <person name="Brown C.T."/>
            <person name="Hug L.A."/>
            <person name="Sharon I."/>
            <person name="Castelle C.J."/>
            <person name="Probst A.J."/>
            <person name="Thomas B.C."/>
            <person name="Singh A."/>
            <person name="Wilkins M.J."/>
            <person name="Karaoz U."/>
            <person name="Brodie E.L."/>
            <person name="Williams K.H."/>
            <person name="Hubbard S.S."/>
            <person name="Banfield J.F."/>
        </authorList>
    </citation>
    <scope>NUCLEOTIDE SEQUENCE [LARGE SCALE GENOMIC DNA]</scope>
</reference>
<dbReference type="SUPFAM" id="SSF101386">
    <property type="entry name" value="all-alpha NTP pyrophosphatases"/>
    <property type="match status" value="1"/>
</dbReference>
<dbReference type="Gene3D" id="1.10.287.1080">
    <property type="entry name" value="MazG-like"/>
    <property type="match status" value="1"/>
</dbReference>
<accession>A0A1F8G1N5</accession>
<comment type="caution">
    <text evidence="2">The sequence shown here is derived from an EMBL/GenBank/DDBJ whole genome shotgun (WGS) entry which is preliminary data.</text>
</comment>
<dbReference type="InterPro" id="IPR047046">
    <property type="entry name" value="YpjD/YvdC"/>
</dbReference>
<dbReference type="STRING" id="1802689.A3F25_01165"/>
<organism evidence="2 3">
    <name type="scientific">Candidatus Yanofskybacteria bacterium RIFCSPHIGHO2_12_FULL_45_19b</name>
    <dbReference type="NCBI Taxonomy" id="1802689"/>
    <lineage>
        <taxon>Bacteria</taxon>
        <taxon>Candidatus Yanofskyibacteriota</taxon>
    </lineage>
</organism>
<dbReference type="PANTHER" id="PTHR42692">
    <property type="entry name" value="NUCLEOTIDE PYROPHOSPHOHYDROLASE"/>
    <property type="match status" value="1"/>
</dbReference>
<protein>
    <recommendedName>
        <fullName evidence="1">NTP pyrophosphohydrolase MazG-like domain-containing protein</fullName>
    </recommendedName>
</protein>
<dbReference type="AlphaFoldDB" id="A0A1F8G1N5"/>
<dbReference type="Proteomes" id="UP000177478">
    <property type="component" value="Unassembled WGS sequence"/>
</dbReference>
<feature type="domain" description="NTP pyrophosphohydrolase MazG-like" evidence="1">
    <location>
        <begin position="21"/>
        <end position="98"/>
    </location>
</feature>
<evidence type="ECO:0000313" key="2">
    <source>
        <dbReference type="EMBL" id="OGN19171.1"/>
    </source>
</evidence>
<dbReference type="PIRSF" id="PIRSF029904">
    <property type="entry name" value="UCP029904_pph"/>
    <property type="match status" value="1"/>
</dbReference>
<sequence length="104" mass="12598">MKKYQKELDTWFKKNHWQYWSPLSMLARLYEECGEFARLVNHLYGDKPKRSDEKEQELEEEIGDIIYTLICFANSNNIDLDKAIRKSFNKVITRDKNRYSKKKS</sequence>
<dbReference type="PANTHER" id="PTHR42692:SF2">
    <property type="entry name" value="IG HYPOTHETICAL 16995"/>
    <property type="match status" value="1"/>
</dbReference>
<proteinExistence type="predicted"/>
<dbReference type="EMBL" id="MGKD01000022">
    <property type="protein sequence ID" value="OGN19171.1"/>
    <property type="molecule type" value="Genomic_DNA"/>
</dbReference>
<name>A0A1F8G1N5_9BACT</name>
<dbReference type="InterPro" id="IPR012359">
    <property type="entry name" value="MazG-related_YpjD"/>
</dbReference>
<evidence type="ECO:0000259" key="1">
    <source>
        <dbReference type="Pfam" id="PF03819"/>
    </source>
</evidence>
<evidence type="ECO:0000313" key="3">
    <source>
        <dbReference type="Proteomes" id="UP000177478"/>
    </source>
</evidence>
<gene>
    <name evidence="2" type="ORF">A3F25_01165</name>
</gene>
<dbReference type="InterPro" id="IPR004518">
    <property type="entry name" value="MazG-like_dom"/>
</dbReference>